<reference evidence="2 3" key="1">
    <citation type="submission" date="2020-06" db="EMBL/GenBank/DDBJ databases">
        <authorList>
            <person name="Li R."/>
            <person name="Bekaert M."/>
        </authorList>
    </citation>
    <scope>NUCLEOTIDE SEQUENCE [LARGE SCALE GENOMIC DNA]</scope>
    <source>
        <strain evidence="3">wild</strain>
    </source>
</reference>
<dbReference type="EMBL" id="CACVKT020004665">
    <property type="protein sequence ID" value="CAC5391130.1"/>
    <property type="molecule type" value="Genomic_DNA"/>
</dbReference>
<sequence>MARGICILLLVVVAAVSTSGYSSYGSYGTKVYNRYPIYKSVVIRHSSHHGYHGFSFYKKYHGFKISHRRFSYHGLGYKLRCGKSRFYRLWRRCYGKYHSRNRCFGVFRKRNLFGTYKGHGYGGGYLRYYKKYHGFKLRHNRFFYGGHGYKLRCSRRRFYRSWRSCYTRYHSRRTCFGYLRKRHLFGIYHTGSSYGGVFGGYNHGKYSYGYYRRHHGFQIRHNRFLYHGTSYQLICSSSRFYRLWSNCYDQYHSVGACFGRLRRQHLFYKYVGGSSYGGVFGGYNYGKYSYGYYRRHHGFQIRHNRFLYHGTSYQLICSSSRFYRLWSNCYDQYHSIGACFGRLRRQHLFYKYVGGSSYGGVFGGYNYGKYSYGYYRRHHGFQIRHNRFLYHGTSYQLICSSSRFYRLWSNCYDHYHSVGACFGRLRRQHLFYKYVGGSSYGGVFGGYNYGKYSYGYYRSHHGFQIRHNRFLYHGISYRLICSSSRFYRLWSNCYDQYHSVGACFGRLRRQHLFYKYVGGSSYGGVFGGYNYGKYSYGYYRSHHGFQIRHNRFLYHGISYQLKCSSSRFYRLWSNCYDHYHSVACCFGRLRRQNLFYKYVGGSSYGGVFGGYSHGKYSYGYYRSHHGFQIRHNRFFYHGTSYRLKCSSSRFYRLWSNCYDHYHSVGACFGRLRRQNLFYKYVGGSSYGGVFGGYSHGKYSYGYYRSHHGFQIRHNRFLYHGTPYRLKCSSSRFYRLWSNCYDHYHSVGACFGRLRRQNLFYKYVGGSSYGGVFGGYNHGKYSYGYYRRHHGFQIRHNRFLYHGTSYQLICSSSRFYRLWSNCYDHYHSVGACFGRLRRQHLFYRYGGGSSYGGVFGGYSHGKYSYGYYKSHHGLQISHNRFLYHGVSYQLKCSRSRFYRLWSDCYDNYHSVDACFGRLRRQHLFYTYGGGHYGVGLNYLYKHKKIADYHVNRIHHVANKHVARISHLSNKHERNIAYQAQKHVHRISSVANKHINRFKALVDFHINRLHQHTKHHLSALEYQHKRHLTDREYQNKKHQLNVKYLHVKHEHYINKLHGKYDYGTSYGGGLGHVVSYLDYYKKFHGFKISHNRFSYGGKAYALKCGLQQFYNSWSDCWSSYHRRSICFGRLMKNNLFELYSGDYDVSYAPKTVVVKTVAYGDDSHY</sequence>
<dbReference type="AlphaFoldDB" id="A0A6J8C7Z9"/>
<accession>A0A6J8C7Z9</accession>
<evidence type="ECO:0000256" key="1">
    <source>
        <dbReference type="SAM" id="SignalP"/>
    </source>
</evidence>
<gene>
    <name evidence="2" type="ORF">MCOR_26166</name>
</gene>
<name>A0A6J8C7Z9_MYTCO</name>
<dbReference type="Proteomes" id="UP000507470">
    <property type="component" value="Unassembled WGS sequence"/>
</dbReference>
<keyword evidence="3" id="KW-1185">Reference proteome</keyword>
<feature type="signal peptide" evidence="1">
    <location>
        <begin position="1"/>
        <end position="20"/>
    </location>
</feature>
<organism evidence="2 3">
    <name type="scientific">Mytilus coruscus</name>
    <name type="common">Sea mussel</name>
    <dbReference type="NCBI Taxonomy" id="42192"/>
    <lineage>
        <taxon>Eukaryota</taxon>
        <taxon>Metazoa</taxon>
        <taxon>Spiralia</taxon>
        <taxon>Lophotrochozoa</taxon>
        <taxon>Mollusca</taxon>
        <taxon>Bivalvia</taxon>
        <taxon>Autobranchia</taxon>
        <taxon>Pteriomorphia</taxon>
        <taxon>Mytilida</taxon>
        <taxon>Mytiloidea</taxon>
        <taxon>Mytilidae</taxon>
        <taxon>Mytilinae</taxon>
        <taxon>Mytilus</taxon>
    </lineage>
</organism>
<dbReference type="OrthoDB" id="6137128at2759"/>
<evidence type="ECO:0000313" key="2">
    <source>
        <dbReference type="EMBL" id="CAC5391130.1"/>
    </source>
</evidence>
<proteinExistence type="predicted"/>
<keyword evidence="1" id="KW-0732">Signal</keyword>
<protein>
    <submittedName>
        <fullName evidence="2">Uncharacterized protein</fullName>
    </submittedName>
</protein>
<evidence type="ECO:0000313" key="3">
    <source>
        <dbReference type="Proteomes" id="UP000507470"/>
    </source>
</evidence>
<feature type="chain" id="PRO_5027037143" evidence="1">
    <location>
        <begin position="21"/>
        <end position="1163"/>
    </location>
</feature>